<name>A0A1H3VKE7_9GAMM</name>
<dbReference type="Proteomes" id="UP000198658">
    <property type="component" value="Unassembled WGS sequence"/>
</dbReference>
<dbReference type="EMBL" id="FNQO01000001">
    <property type="protein sequence ID" value="SDZ75246.1"/>
    <property type="molecule type" value="Genomic_DNA"/>
</dbReference>
<keyword evidence="2" id="KW-1185">Reference proteome</keyword>
<gene>
    <name evidence="1" type="ORF">SAMN05216562_0027</name>
</gene>
<dbReference type="AlphaFoldDB" id="A0A1H3VKE7"/>
<organism evidence="1 2">
    <name type="scientific">Microbulbifer marinus</name>
    <dbReference type="NCBI Taxonomy" id="658218"/>
    <lineage>
        <taxon>Bacteria</taxon>
        <taxon>Pseudomonadati</taxon>
        <taxon>Pseudomonadota</taxon>
        <taxon>Gammaproteobacteria</taxon>
        <taxon>Cellvibrionales</taxon>
        <taxon>Microbulbiferaceae</taxon>
        <taxon>Microbulbifer</taxon>
    </lineage>
</organism>
<evidence type="ECO:0000313" key="1">
    <source>
        <dbReference type="EMBL" id="SDZ75246.1"/>
    </source>
</evidence>
<reference evidence="2" key="1">
    <citation type="submission" date="2016-10" db="EMBL/GenBank/DDBJ databases">
        <authorList>
            <person name="Varghese N."/>
            <person name="Submissions S."/>
        </authorList>
    </citation>
    <scope>NUCLEOTIDE SEQUENCE [LARGE SCALE GENOMIC DNA]</scope>
    <source>
        <strain evidence="2">CGMCC 1.10657</strain>
    </source>
</reference>
<proteinExistence type="predicted"/>
<sequence length="31" mass="3495">MRALSSFTGIPREAQKLGKLRISKAFFLKEA</sequence>
<evidence type="ECO:0000313" key="2">
    <source>
        <dbReference type="Proteomes" id="UP000198658"/>
    </source>
</evidence>
<protein>
    <submittedName>
        <fullName evidence="1">Uncharacterized protein</fullName>
    </submittedName>
</protein>
<accession>A0A1H3VKE7</accession>